<dbReference type="GO" id="GO:0005615">
    <property type="term" value="C:extracellular space"/>
    <property type="evidence" value="ECO:0007669"/>
    <property type="project" value="TreeGrafter"/>
</dbReference>
<evidence type="ECO:0000256" key="5">
    <source>
        <dbReference type="ARBA" id="ARBA00023157"/>
    </source>
</evidence>
<evidence type="ECO:0000256" key="1">
    <source>
        <dbReference type="ARBA" id="ARBA00004613"/>
    </source>
</evidence>
<dbReference type="InterPro" id="IPR000753">
    <property type="entry name" value="Clusterin-like"/>
</dbReference>
<dbReference type="PANTHER" id="PTHR10970">
    <property type="entry name" value="CLUSTERIN"/>
    <property type="match status" value="1"/>
</dbReference>
<comment type="subcellular location">
    <subcellularLocation>
        <location evidence="1">Secreted</location>
    </subcellularLocation>
</comment>
<evidence type="ECO:0000256" key="3">
    <source>
        <dbReference type="ARBA" id="ARBA00022525"/>
    </source>
</evidence>
<keyword evidence="8" id="KW-0175">Coiled coil</keyword>
<evidence type="ECO:0000256" key="4">
    <source>
        <dbReference type="ARBA" id="ARBA00022729"/>
    </source>
</evidence>
<proteinExistence type="inferred from homology"/>
<dbReference type="SMART" id="SM00030">
    <property type="entry name" value="CLb"/>
    <property type="match status" value="1"/>
</dbReference>
<organism evidence="10 11">
    <name type="scientific">Geospiza parvula</name>
    <name type="common">Small tree-finch</name>
    <name type="synonym">Camarhynchus parvulus</name>
    <dbReference type="NCBI Taxonomy" id="87175"/>
    <lineage>
        <taxon>Eukaryota</taxon>
        <taxon>Metazoa</taxon>
        <taxon>Chordata</taxon>
        <taxon>Craniata</taxon>
        <taxon>Vertebrata</taxon>
        <taxon>Euteleostomi</taxon>
        <taxon>Archelosauria</taxon>
        <taxon>Archosauria</taxon>
        <taxon>Dinosauria</taxon>
        <taxon>Saurischia</taxon>
        <taxon>Theropoda</taxon>
        <taxon>Coelurosauria</taxon>
        <taxon>Aves</taxon>
        <taxon>Neognathae</taxon>
        <taxon>Neoaves</taxon>
        <taxon>Telluraves</taxon>
        <taxon>Australaves</taxon>
        <taxon>Passeriformes</taxon>
        <taxon>Thraupidae</taxon>
        <taxon>Camarhynchus</taxon>
    </lineage>
</organism>
<evidence type="ECO:0000256" key="7">
    <source>
        <dbReference type="RuleBase" id="RU000629"/>
    </source>
</evidence>
<evidence type="ECO:0000256" key="8">
    <source>
        <dbReference type="SAM" id="Coils"/>
    </source>
</evidence>
<dbReference type="PANTHER" id="PTHR10970:SF1">
    <property type="entry name" value="CLUSTERIN"/>
    <property type="match status" value="1"/>
</dbReference>
<evidence type="ECO:0000313" key="10">
    <source>
        <dbReference type="Ensembl" id="ENSCPVP00000018908.2"/>
    </source>
</evidence>
<accession>A0A8U8B3C5</accession>
<dbReference type="GO" id="GO:0032436">
    <property type="term" value="P:positive regulation of proteasomal ubiquitin-dependent protein catabolic process"/>
    <property type="evidence" value="ECO:0007669"/>
    <property type="project" value="TreeGrafter"/>
</dbReference>
<dbReference type="InterPro" id="IPR016014">
    <property type="entry name" value="Clusterin_N"/>
</dbReference>
<keyword evidence="6" id="KW-0325">Glycoprotein</keyword>
<gene>
    <name evidence="10" type="primary">CLU</name>
</gene>
<reference evidence="10" key="3">
    <citation type="submission" date="2025-09" db="UniProtKB">
        <authorList>
            <consortium name="Ensembl"/>
        </authorList>
    </citation>
    <scope>IDENTIFICATION</scope>
</reference>
<keyword evidence="4" id="KW-0732">Signal</keyword>
<protein>
    <recommendedName>
        <fullName evidence="7">Clusterin</fullName>
    </recommendedName>
</protein>
<keyword evidence="11" id="KW-1185">Reference proteome</keyword>
<evidence type="ECO:0000313" key="11">
    <source>
        <dbReference type="Proteomes" id="UP000694382"/>
    </source>
</evidence>
<dbReference type="Pfam" id="PF01093">
    <property type="entry name" value="Clusterin"/>
    <property type="match status" value="1"/>
</dbReference>
<reference evidence="10" key="2">
    <citation type="submission" date="2025-08" db="UniProtKB">
        <authorList>
            <consortium name="Ensembl"/>
        </authorList>
    </citation>
    <scope>IDENTIFICATION</scope>
</reference>
<dbReference type="InterPro" id="IPR016015">
    <property type="entry name" value="Clusterin_C"/>
</dbReference>
<dbReference type="Ensembl" id="ENSCPVT00000019762.2">
    <property type="protein sequence ID" value="ENSCPVP00000018908.2"/>
    <property type="gene ID" value="ENSCPVG00000013806.2"/>
</dbReference>
<evidence type="ECO:0000256" key="2">
    <source>
        <dbReference type="ARBA" id="ARBA00010069"/>
    </source>
</evidence>
<feature type="region of interest" description="Disordered" evidence="9">
    <location>
        <begin position="1"/>
        <end position="56"/>
    </location>
</feature>
<sequence length="509" mass="57450">MNTLINYRSPGPAARPGAVPGPFQKAPGAERERERGGTGPGPRIKRHRSGPGSGTGAGLRAMALSLSLLALLALGARRRCCPPGSSESCQLRAAAWWTRRWSGRCRACAGCRSCCSAATAGTRSCCAPCSRRSAARRKRCSWRGRRSGSCRRSAQRCNASVQALWESCKPCLRQRCLRFYSRTCRSGAGLVGRQLEEFLNHSSPISIWVDGERLDSLLERDERQERQLQDLEERFGLMEDGVQDIFLDSSRVQDRLHPFFQVPFGGFREALGPPVQRLRLPRRSRRFSGDFFPFFPHRHGGFQQLFQPLFQITQRMLEDAQGSWENPTGEFGTESRNFSNDRMVCREIRRNSAGCLRMRDECDQCREILALDCGQEDPSQQELREQLEDAVRVAERFTRRYDSLLREFQEEMLNTSGLLDQLNRQFGWVSRLANHSMGSDGFLQVTTVLSKAPNPADPSVPPDTQVTVQLFDSEPLALTVPGDIPWDDPRFMENVAQQALQRFKENAVE</sequence>
<comment type="similarity">
    <text evidence="2 7">Belongs to the clusterin family.</text>
</comment>
<evidence type="ECO:0000256" key="6">
    <source>
        <dbReference type="ARBA" id="ARBA00023180"/>
    </source>
</evidence>
<dbReference type="GO" id="GO:0042981">
    <property type="term" value="P:regulation of apoptotic process"/>
    <property type="evidence" value="ECO:0007669"/>
    <property type="project" value="TreeGrafter"/>
</dbReference>
<name>A0A8C3NHC3_GEOPR</name>
<dbReference type="AlphaFoldDB" id="A0A8C3NHC3"/>
<dbReference type="GO" id="GO:0051787">
    <property type="term" value="F:misfolded protein binding"/>
    <property type="evidence" value="ECO:0007669"/>
    <property type="project" value="TreeGrafter"/>
</dbReference>
<keyword evidence="3" id="KW-0964">Secreted</keyword>
<evidence type="ECO:0000256" key="9">
    <source>
        <dbReference type="SAM" id="MobiDB-lite"/>
    </source>
</evidence>
<dbReference type="SMART" id="SM00035">
    <property type="entry name" value="CLa"/>
    <property type="match status" value="1"/>
</dbReference>
<feature type="compositionally biased region" description="Low complexity" evidence="9">
    <location>
        <begin position="10"/>
        <end position="22"/>
    </location>
</feature>
<feature type="coiled-coil region" evidence="8">
    <location>
        <begin position="380"/>
        <end position="425"/>
    </location>
</feature>
<accession>A0A8C3NHC3</accession>
<dbReference type="GO" id="GO:0005634">
    <property type="term" value="C:nucleus"/>
    <property type="evidence" value="ECO:0007669"/>
    <property type="project" value="TreeGrafter"/>
</dbReference>
<dbReference type="Proteomes" id="UP000694382">
    <property type="component" value="Chromosome 3"/>
</dbReference>
<keyword evidence="5" id="KW-1015">Disulfide bond</keyword>
<reference evidence="10" key="1">
    <citation type="submission" date="2020-02" db="EMBL/GenBank/DDBJ databases">
        <authorList>
            <person name="Enbody D E."/>
            <person name="Pettersson E M."/>
        </authorList>
    </citation>
    <scope>NUCLEOTIDE SEQUENCE [LARGE SCALE GENOMIC DNA]</scope>
</reference>